<evidence type="ECO:0000256" key="2">
    <source>
        <dbReference type="SAM" id="MobiDB-lite"/>
    </source>
</evidence>
<evidence type="ECO:0000256" key="1">
    <source>
        <dbReference type="ARBA" id="ARBA00004123"/>
    </source>
</evidence>
<sequence length="727" mass="84538">MDQDDEKMLHNILEKSHKIVKKKSKNKSSFSLGIEINPSNNSTVIKSFSGSNPMKKKKESNFVNVLTRQSNSQGSRNMNSTHNINEFCDRNLGINEPIQNQDEVNKVSFEPIAKPVNEKVNQNSQENISVETAPAVLMPADDLNETEEEFGPKNTQGKFTGVVPGPYVVCTLGPYFVCKFSKARKSSEFCSLEDYVYKPKLKFTEAEWKRAKALPNFQESLQSNNEFTPEDIENELNEKIDKIAKHFMHFKQGTLDEKSMKEKKINEVDYSEPYLPTYKELEFLEKLFMDKETDAEEDTTFESLKNKKAKSDSTFNKGPLTEIEQQRINENWNQFQKEHKFYDLRPLINYRTCIFEGSPDSFVVEKAYFTSVPQQKKFLKYIRKGLNRSLLQMKWHLYTSVLYQNTLTKREMCLIDLFLKRYGVDLVSMEFILGSLNSRQLSRHLVSNYRFTLCPIADGPWTEEEVLRLIKGVVYTWNKMPTQNASSSLTNINWKKVFLFVRTRTPRACSTAFYAFVKDALHMHHYKLKHPDAEDLPKWTSNHELMLIKEMIRSPATTLSVMDFRSMMALPEFEGFSDSYLRRMARDAIAAWVPLPQRRNLDDTLDYLATHVLPELERKSDKWTRVMNRIYLDRIVNIANSIPKYLDEHIKRVFATMPLHQLDNTEEPDIEDPNLLDGLDDDLEVKKDDCDMLGDDDELQKDDGELYEDDGSDMSVCDFNLDESDCL</sequence>
<dbReference type="AlphaFoldDB" id="A0A8B7ND48"/>
<dbReference type="SUPFAM" id="SSF46689">
    <property type="entry name" value="Homeodomain-like"/>
    <property type="match status" value="1"/>
</dbReference>
<name>A0A8B7ND48_HYAAZ</name>
<evidence type="ECO:0000313" key="4">
    <source>
        <dbReference type="RefSeq" id="XP_018011525.1"/>
    </source>
</evidence>
<dbReference type="InterPro" id="IPR009057">
    <property type="entry name" value="Homeodomain-like_sf"/>
</dbReference>
<dbReference type="Proteomes" id="UP000694843">
    <property type="component" value="Unplaced"/>
</dbReference>
<feature type="compositionally biased region" description="Acidic residues" evidence="2">
    <location>
        <begin position="691"/>
        <end position="712"/>
    </location>
</feature>
<protein>
    <submittedName>
        <fullName evidence="4">Uncharacterized protein LOC108668782</fullName>
    </submittedName>
</protein>
<dbReference type="RefSeq" id="XP_018011525.1">
    <property type="nucleotide sequence ID" value="XM_018156036.2"/>
</dbReference>
<proteinExistence type="predicted"/>
<dbReference type="GeneID" id="108668782"/>
<reference evidence="4" key="1">
    <citation type="submission" date="2025-08" db="UniProtKB">
        <authorList>
            <consortium name="RefSeq"/>
        </authorList>
    </citation>
    <scope>IDENTIFICATION</scope>
    <source>
        <tissue evidence="4">Whole organism</tissue>
    </source>
</reference>
<dbReference type="OrthoDB" id="6381734at2759"/>
<dbReference type="GO" id="GO:0005634">
    <property type="term" value="C:nucleus"/>
    <property type="evidence" value="ECO:0007669"/>
    <property type="project" value="UniProtKB-SubCell"/>
</dbReference>
<dbReference type="Gene3D" id="1.10.10.60">
    <property type="entry name" value="Homeodomain-like"/>
    <property type="match status" value="1"/>
</dbReference>
<organism evidence="3 4">
    <name type="scientific">Hyalella azteca</name>
    <name type="common">Amphipod</name>
    <dbReference type="NCBI Taxonomy" id="294128"/>
    <lineage>
        <taxon>Eukaryota</taxon>
        <taxon>Metazoa</taxon>
        <taxon>Ecdysozoa</taxon>
        <taxon>Arthropoda</taxon>
        <taxon>Crustacea</taxon>
        <taxon>Multicrustacea</taxon>
        <taxon>Malacostraca</taxon>
        <taxon>Eumalacostraca</taxon>
        <taxon>Peracarida</taxon>
        <taxon>Amphipoda</taxon>
        <taxon>Senticaudata</taxon>
        <taxon>Talitrida</taxon>
        <taxon>Talitroidea</taxon>
        <taxon>Hyalellidae</taxon>
        <taxon>Hyalella</taxon>
    </lineage>
</organism>
<keyword evidence="3" id="KW-1185">Reference proteome</keyword>
<dbReference type="CDD" id="cd00167">
    <property type="entry name" value="SANT"/>
    <property type="match status" value="1"/>
</dbReference>
<comment type="subcellular location">
    <subcellularLocation>
        <location evidence="1">Nucleus</location>
    </subcellularLocation>
</comment>
<accession>A0A8B7ND48</accession>
<gene>
    <name evidence="4" type="primary">LOC108668782</name>
</gene>
<evidence type="ECO:0000313" key="3">
    <source>
        <dbReference type="Proteomes" id="UP000694843"/>
    </source>
</evidence>
<dbReference type="InterPro" id="IPR001005">
    <property type="entry name" value="SANT/Myb"/>
</dbReference>
<dbReference type="KEGG" id="hazt:108668782"/>
<feature type="region of interest" description="Disordered" evidence="2">
    <location>
        <begin position="687"/>
        <end position="713"/>
    </location>
</feature>